<reference evidence="9 10" key="1">
    <citation type="submission" date="2018-07" db="EMBL/GenBank/DDBJ databases">
        <title>Venubactetium sediminum gen. nov., sp. nov., isolated from a marine solar saltern.</title>
        <authorList>
            <person name="Wang S."/>
        </authorList>
    </citation>
    <scope>NUCLEOTIDE SEQUENCE [LARGE SCALE GENOMIC DNA]</scope>
    <source>
        <strain evidence="9 10">WD2A32</strain>
    </source>
</reference>
<dbReference type="InterPro" id="IPR037185">
    <property type="entry name" value="EmrE-like"/>
</dbReference>
<feature type="transmembrane region" description="Helical" evidence="7">
    <location>
        <begin position="87"/>
        <end position="107"/>
    </location>
</feature>
<dbReference type="SUPFAM" id="SSF103481">
    <property type="entry name" value="Multidrug resistance efflux transporter EmrE"/>
    <property type="match status" value="2"/>
</dbReference>
<feature type="transmembrane region" description="Helical" evidence="7">
    <location>
        <begin position="236"/>
        <end position="257"/>
    </location>
</feature>
<feature type="transmembrane region" description="Helical" evidence="7">
    <location>
        <begin position="148"/>
        <end position="168"/>
    </location>
</feature>
<evidence type="ECO:0000256" key="5">
    <source>
        <dbReference type="ARBA" id="ARBA00023136"/>
    </source>
</evidence>
<dbReference type="InterPro" id="IPR000620">
    <property type="entry name" value="EamA_dom"/>
</dbReference>
<feature type="transmembrane region" description="Helical" evidence="7">
    <location>
        <begin position="300"/>
        <end position="319"/>
    </location>
</feature>
<dbReference type="GO" id="GO:0016020">
    <property type="term" value="C:membrane"/>
    <property type="evidence" value="ECO:0007669"/>
    <property type="project" value="UniProtKB-SubCell"/>
</dbReference>
<feature type="domain" description="EamA" evidence="8">
    <location>
        <begin position="59"/>
        <end position="193"/>
    </location>
</feature>
<feature type="region of interest" description="Disordered" evidence="6">
    <location>
        <begin position="1"/>
        <end position="25"/>
    </location>
</feature>
<keyword evidence="4 7" id="KW-1133">Transmembrane helix</keyword>
<name>A0A369TDI0_9PROT</name>
<dbReference type="PANTHER" id="PTHR32322">
    <property type="entry name" value="INNER MEMBRANE TRANSPORTER"/>
    <property type="match status" value="1"/>
</dbReference>
<comment type="subcellular location">
    <subcellularLocation>
        <location evidence="1">Membrane</location>
        <topology evidence="1">Multi-pass membrane protein</topology>
    </subcellularLocation>
</comment>
<dbReference type="EMBL" id="QPMH01000006">
    <property type="protein sequence ID" value="RDD62217.1"/>
    <property type="molecule type" value="Genomic_DNA"/>
</dbReference>
<comment type="similarity">
    <text evidence="2">Belongs to the EamA transporter family.</text>
</comment>
<feature type="transmembrane region" description="Helical" evidence="7">
    <location>
        <begin position="325"/>
        <end position="343"/>
    </location>
</feature>
<feature type="transmembrane region" description="Helical" evidence="7">
    <location>
        <begin position="269"/>
        <end position="288"/>
    </location>
</feature>
<evidence type="ECO:0000256" key="6">
    <source>
        <dbReference type="SAM" id="MobiDB-lite"/>
    </source>
</evidence>
<evidence type="ECO:0000313" key="9">
    <source>
        <dbReference type="EMBL" id="RDD62217.1"/>
    </source>
</evidence>
<keyword evidence="3 7" id="KW-0812">Transmembrane</keyword>
<evidence type="ECO:0000256" key="7">
    <source>
        <dbReference type="SAM" id="Phobius"/>
    </source>
</evidence>
<gene>
    <name evidence="9" type="ORF">DRB17_08260</name>
</gene>
<keyword evidence="10" id="KW-1185">Reference proteome</keyword>
<dbReference type="PANTHER" id="PTHR32322:SF2">
    <property type="entry name" value="EAMA DOMAIN-CONTAINING PROTEIN"/>
    <property type="match status" value="1"/>
</dbReference>
<evidence type="ECO:0000256" key="4">
    <source>
        <dbReference type="ARBA" id="ARBA00022989"/>
    </source>
</evidence>
<proteinExistence type="inferred from homology"/>
<feature type="transmembrane region" description="Helical" evidence="7">
    <location>
        <begin position="119"/>
        <end position="142"/>
    </location>
</feature>
<dbReference type="Proteomes" id="UP000253941">
    <property type="component" value="Unassembled WGS sequence"/>
</dbReference>
<feature type="transmembrane region" description="Helical" evidence="7">
    <location>
        <begin position="55"/>
        <end position="75"/>
    </location>
</feature>
<organism evidence="9 10">
    <name type="scientific">Ferruginivarius sediminum</name>
    <dbReference type="NCBI Taxonomy" id="2661937"/>
    <lineage>
        <taxon>Bacteria</taxon>
        <taxon>Pseudomonadati</taxon>
        <taxon>Pseudomonadota</taxon>
        <taxon>Alphaproteobacteria</taxon>
        <taxon>Rhodospirillales</taxon>
        <taxon>Rhodospirillaceae</taxon>
        <taxon>Ferruginivarius</taxon>
    </lineage>
</organism>
<feature type="transmembrane region" description="Helical" evidence="7">
    <location>
        <begin position="180"/>
        <end position="199"/>
    </location>
</feature>
<dbReference type="InterPro" id="IPR050638">
    <property type="entry name" value="AA-Vitamin_Transporters"/>
</dbReference>
<evidence type="ECO:0000259" key="8">
    <source>
        <dbReference type="Pfam" id="PF00892"/>
    </source>
</evidence>
<comment type="caution">
    <text evidence="9">The sequence shown here is derived from an EMBL/GenBank/DDBJ whole genome shotgun (WGS) entry which is preliminary data.</text>
</comment>
<evidence type="ECO:0000313" key="10">
    <source>
        <dbReference type="Proteomes" id="UP000253941"/>
    </source>
</evidence>
<sequence>MSGAPYNIESAMPASPSRSGFQIGGDSGKPCSLHHRYDLEPGRTTGGGRNTAMPLNMLASLAALATGVFWGVYWIPARRLEAVALQGAWSAVAAAAVAMILLAPLALPSLVRRARAGDAPIGAGALFGAGLAGASFMVYAIGLLYGKVAVVILLFYLTPVWSTILGRLRYGWPISPPRAMAIVIGLAGMLVVLSGPTGLPFPANVGEWLGLIGGVMWTFGSTSVHTDDGMKPLEATFLFCAGAVVTATVLAIILSGAPQPALDAQATTAGLWVVATGVVWWCGSILMLMWATQQLEPARVGILLMSEVLVGVVSAALLAREPFGWPEAIGGLMVIAAGLIEVWPVRQPSADGAPSNGS</sequence>
<dbReference type="Pfam" id="PF00892">
    <property type="entry name" value="EamA"/>
    <property type="match status" value="1"/>
</dbReference>
<evidence type="ECO:0000256" key="2">
    <source>
        <dbReference type="ARBA" id="ARBA00007362"/>
    </source>
</evidence>
<evidence type="ECO:0000256" key="3">
    <source>
        <dbReference type="ARBA" id="ARBA00022692"/>
    </source>
</evidence>
<accession>A0A369TDI0</accession>
<evidence type="ECO:0000256" key="1">
    <source>
        <dbReference type="ARBA" id="ARBA00004141"/>
    </source>
</evidence>
<dbReference type="AlphaFoldDB" id="A0A369TDI0"/>
<protein>
    <submittedName>
        <fullName evidence="9">DMT family transporter</fullName>
    </submittedName>
</protein>
<keyword evidence="5 7" id="KW-0472">Membrane</keyword>